<dbReference type="OrthoDB" id="7875256at2"/>
<accession>A0A238KGT8</accession>
<organism evidence="1 2">
    <name type="scientific">Pelagimonas varians</name>
    <dbReference type="NCBI Taxonomy" id="696760"/>
    <lineage>
        <taxon>Bacteria</taxon>
        <taxon>Pseudomonadati</taxon>
        <taxon>Pseudomonadota</taxon>
        <taxon>Alphaproteobacteria</taxon>
        <taxon>Rhodobacterales</taxon>
        <taxon>Roseobacteraceae</taxon>
        <taxon>Pelagimonas</taxon>
    </lineage>
</organism>
<keyword evidence="2" id="KW-1185">Reference proteome</keyword>
<sequence length="73" mass="8176">MQEHPTHNTGTKLTANAILIFANLLWVFLAVRSAWGFGAVLVLAATLNHLITRYDCFERRQIAGIDQHQKDTG</sequence>
<dbReference type="EMBL" id="FXYH01000007">
    <property type="protein sequence ID" value="SMX41938.1"/>
    <property type="molecule type" value="Genomic_DNA"/>
</dbReference>
<evidence type="ECO:0000313" key="2">
    <source>
        <dbReference type="Proteomes" id="UP000220836"/>
    </source>
</evidence>
<gene>
    <name evidence="1" type="ORF">PEV8663_02382</name>
</gene>
<name>A0A238KGT8_9RHOB</name>
<proteinExistence type="predicted"/>
<dbReference type="Proteomes" id="UP000220836">
    <property type="component" value="Unassembled WGS sequence"/>
</dbReference>
<protein>
    <submittedName>
        <fullName evidence="1">Uncharacterized protein</fullName>
    </submittedName>
</protein>
<dbReference type="AlphaFoldDB" id="A0A238KGT8"/>
<reference evidence="1 2" key="1">
    <citation type="submission" date="2017-05" db="EMBL/GenBank/DDBJ databases">
        <authorList>
            <person name="Song R."/>
            <person name="Chenine A.L."/>
            <person name="Ruprecht R.M."/>
        </authorList>
    </citation>
    <scope>NUCLEOTIDE SEQUENCE [LARGE SCALE GENOMIC DNA]</scope>
    <source>
        <strain evidence="1 2">CECT 8663</strain>
    </source>
</reference>
<evidence type="ECO:0000313" key="1">
    <source>
        <dbReference type="EMBL" id="SMX41938.1"/>
    </source>
</evidence>